<dbReference type="EMBL" id="CP032829">
    <property type="protein sequence ID" value="AYJ85555.1"/>
    <property type="molecule type" value="Genomic_DNA"/>
</dbReference>
<evidence type="ECO:0000313" key="10">
    <source>
        <dbReference type="EMBL" id="AYJ85555.1"/>
    </source>
</evidence>
<evidence type="ECO:0000256" key="6">
    <source>
        <dbReference type="ARBA" id="ARBA00022840"/>
    </source>
</evidence>
<dbReference type="SUPFAM" id="SSF55785">
    <property type="entry name" value="PYP-like sensor domain (PAS domain)"/>
    <property type="match status" value="1"/>
</dbReference>
<keyword evidence="11" id="KW-1185">Reference proteome</keyword>
<evidence type="ECO:0000256" key="1">
    <source>
        <dbReference type="ARBA" id="ARBA00000085"/>
    </source>
</evidence>
<dbReference type="PANTHER" id="PTHR42878">
    <property type="entry name" value="TWO-COMPONENT HISTIDINE KINASE"/>
    <property type="match status" value="1"/>
</dbReference>
<dbReference type="InterPro" id="IPR050351">
    <property type="entry name" value="BphY/WalK/GraS-like"/>
</dbReference>
<dbReference type="InterPro" id="IPR035965">
    <property type="entry name" value="PAS-like_dom_sf"/>
</dbReference>
<feature type="transmembrane region" description="Helical" evidence="8">
    <location>
        <begin position="6"/>
        <end position="28"/>
    </location>
</feature>
<evidence type="ECO:0000256" key="7">
    <source>
        <dbReference type="ARBA" id="ARBA00023012"/>
    </source>
</evidence>
<keyword evidence="8" id="KW-0472">Membrane</keyword>
<keyword evidence="5 10" id="KW-0418">Kinase</keyword>
<gene>
    <name evidence="10" type="ORF">D3Y57_05620</name>
</gene>
<dbReference type="SMART" id="SM00388">
    <property type="entry name" value="HisKA"/>
    <property type="match status" value="1"/>
</dbReference>
<keyword evidence="6" id="KW-0067">ATP-binding</keyword>
<keyword evidence="8" id="KW-1133">Transmembrane helix</keyword>
<dbReference type="PROSITE" id="PS50109">
    <property type="entry name" value="HIS_KIN"/>
    <property type="match status" value="1"/>
</dbReference>
<keyword evidence="3" id="KW-0808">Transferase</keyword>
<organism evidence="10 11">
    <name type="scientific">Sphingomonas paeninsulae</name>
    <dbReference type="NCBI Taxonomy" id="2319844"/>
    <lineage>
        <taxon>Bacteria</taxon>
        <taxon>Pseudomonadati</taxon>
        <taxon>Pseudomonadota</taxon>
        <taxon>Alphaproteobacteria</taxon>
        <taxon>Sphingomonadales</taxon>
        <taxon>Sphingomonadaceae</taxon>
        <taxon>Sphingomonas</taxon>
    </lineage>
</organism>
<keyword evidence="8" id="KW-0812">Transmembrane</keyword>
<evidence type="ECO:0000256" key="8">
    <source>
        <dbReference type="SAM" id="Phobius"/>
    </source>
</evidence>
<protein>
    <recommendedName>
        <fullName evidence="2">histidine kinase</fullName>
        <ecNumber evidence="2">2.7.13.3</ecNumber>
    </recommendedName>
</protein>
<dbReference type="Gene3D" id="3.30.565.10">
    <property type="entry name" value="Histidine kinase-like ATPase, C-terminal domain"/>
    <property type="match status" value="1"/>
</dbReference>
<evidence type="ECO:0000256" key="3">
    <source>
        <dbReference type="ARBA" id="ARBA00022679"/>
    </source>
</evidence>
<evidence type="ECO:0000259" key="9">
    <source>
        <dbReference type="PROSITE" id="PS50109"/>
    </source>
</evidence>
<dbReference type="GO" id="GO:0005524">
    <property type="term" value="F:ATP binding"/>
    <property type="evidence" value="ECO:0007669"/>
    <property type="project" value="UniProtKB-KW"/>
</dbReference>
<feature type="domain" description="Histidine kinase" evidence="9">
    <location>
        <begin position="565"/>
        <end position="759"/>
    </location>
</feature>
<evidence type="ECO:0000256" key="2">
    <source>
        <dbReference type="ARBA" id="ARBA00012438"/>
    </source>
</evidence>
<sequence length="759" mass="81092">MLTLTTGKAAIAGIIIALWTIAAVWAVVTGLLMRRRAGDAAAEAGRLSQLLGASPSVPMLIRIDGRVEAPDKLGDWLGLGRVPNFVVDFAGTGNGLTDEDATALAKDVTAAQKSAKPFVRSMRPQESSRTLLMRGARAPAAIGGGVLVWVYDATESQVEIGKLGGEVARLTRAFDALTQLIEAAPIPMWHRGPDLRLTLVNRAYVEAVDAASAEDAVARGLELVEIAGGVGPIAAASAARDAGEVRSRIVPATIAGQRRSVRIVDVPLGDAGVAGYALDNDDLERANGAFRRFADAQRDTLDRLSAGVAQFGADRSLTFCNMPFQRMFALKPEWVADRPEFDRVLERMREAGRVPEVRDFPGWKAERREWFTSADGATEEAWLLAGGLHLRVVAQPLPDGGLLLIFEDRTEQVQLASARDTLLRVREATFDNLFEAIGVFAGDGRLHVWNNKFREVWGFDEALLASHPRVDTLAEAAAPSLSSPQRASLIRDLVRTATIERKARSGRVALKDGRHFEFAAVPLPDGNALFTMLDITDSRRIERALRDRTDALEAADKVKSAFVANMSYELRTPLTSIGGFAEMLSQGYAGTLSDQAGDYVKAILESVAKLGLLVDDVLQMTQSDAKLIAVDRETVDLVQLLDAVAVEHEAAIADKNQELVRDFSTDTGRVAGDAKPLRDAIGLLLAGAIADTPAEGRILIHASGTSEGALLVVSDNGPGSGSDPAMLTRVRSLVGAAGGRVTAMAEPGEGTAVQITLTR</sequence>
<dbReference type="Pfam" id="PF12860">
    <property type="entry name" value="PAS_7"/>
    <property type="match status" value="2"/>
</dbReference>
<dbReference type="PANTHER" id="PTHR42878:SF7">
    <property type="entry name" value="SENSOR HISTIDINE KINASE GLRK"/>
    <property type="match status" value="1"/>
</dbReference>
<dbReference type="SUPFAM" id="SSF47384">
    <property type="entry name" value="Homodimeric domain of signal transducing histidine kinase"/>
    <property type="match status" value="1"/>
</dbReference>
<dbReference type="InterPro" id="IPR005467">
    <property type="entry name" value="His_kinase_dom"/>
</dbReference>
<dbReference type="AlphaFoldDB" id="A0A494TKA7"/>
<reference evidence="10 11" key="1">
    <citation type="submission" date="2018-09" db="EMBL/GenBank/DDBJ databases">
        <title>Sphingomonas peninsula sp. nov., isolated from fildes peninsula, Antarctic soil.</title>
        <authorList>
            <person name="Yingchao G."/>
        </authorList>
    </citation>
    <scope>NUCLEOTIDE SEQUENCE [LARGE SCALE GENOMIC DNA]</scope>
    <source>
        <strain evidence="10 11">YZ-8</strain>
    </source>
</reference>
<keyword evidence="4" id="KW-0547">Nucleotide-binding</keyword>
<proteinExistence type="predicted"/>
<dbReference type="KEGG" id="spha:D3Y57_05620"/>
<comment type="catalytic activity">
    <reaction evidence="1">
        <text>ATP + protein L-histidine = ADP + protein N-phospho-L-histidine.</text>
        <dbReference type="EC" id="2.7.13.3"/>
    </reaction>
</comment>
<dbReference type="GO" id="GO:0000155">
    <property type="term" value="F:phosphorelay sensor kinase activity"/>
    <property type="evidence" value="ECO:0007669"/>
    <property type="project" value="InterPro"/>
</dbReference>
<dbReference type="Gene3D" id="1.10.287.130">
    <property type="match status" value="1"/>
</dbReference>
<name>A0A494TKA7_SPHPE</name>
<evidence type="ECO:0000256" key="5">
    <source>
        <dbReference type="ARBA" id="ARBA00022777"/>
    </source>
</evidence>
<evidence type="ECO:0000313" key="11">
    <source>
        <dbReference type="Proteomes" id="UP000276254"/>
    </source>
</evidence>
<dbReference type="Gene3D" id="3.30.450.20">
    <property type="entry name" value="PAS domain"/>
    <property type="match status" value="1"/>
</dbReference>
<dbReference type="SUPFAM" id="SSF55874">
    <property type="entry name" value="ATPase domain of HSP90 chaperone/DNA topoisomerase II/histidine kinase"/>
    <property type="match status" value="1"/>
</dbReference>
<dbReference type="GO" id="GO:0030295">
    <property type="term" value="F:protein kinase activator activity"/>
    <property type="evidence" value="ECO:0007669"/>
    <property type="project" value="TreeGrafter"/>
</dbReference>
<dbReference type="GO" id="GO:0000156">
    <property type="term" value="F:phosphorelay response regulator activity"/>
    <property type="evidence" value="ECO:0007669"/>
    <property type="project" value="TreeGrafter"/>
</dbReference>
<dbReference type="Pfam" id="PF00512">
    <property type="entry name" value="HisKA"/>
    <property type="match status" value="1"/>
</dbReference>
<keyword evidence="7" id="KW-0902">Two-component regulatory system</keyword>
<evidence type="ECO:0000256" key="4">
    <source>
        <dbReference type="ARBA" id="ARBA00022741"/>
    </source>
</evidence>
<dbReference type="InterPro" id="IPR003661">
    <property type="entry name" value="HisK_dim/P_dom"/>
</dbReference>
<dbReference type="InterPro" id="IPR036890">
    <property type="entry name" value="HATPase_C_sf"/>
</dbReference>
<dbReference type="InterPro" id="IPR036097">
    <property type="entry name" value="HisK_dim/P_sf"/>
</dbReference>
<dbReference type="OrthoDB" id="9797304at2"/>
<dbReference type="Proteomes" id="UP000276254">
    <property type="component" value="Chromosome"/>
</dbReference>
<dbReference type="CDD" id="cd00082">
    <property type="entry name" value="HisKA"/>
    <property type="match status" value="1"/>
</dbReference>
<dbReference type="EC" id="2.7.13.3" evidence="2"/>
<dbReference type="GO" id="GO:0007234">
    <property type="term" value="P:osmosensory signaling via phosphorelay pathway"/>
    <property type="evidence" value="ECO:0007669"/>
    <property type="project" value="TreeGrafter"/>
</dbReference>
<dbReference type="RefSeq" id="WP_121152180.1">
    <property type="nucleotide sequence ID" value="NZ_CP032829.1"/>
</dbReference>
<accession>A0A494TKA7</accession>